<dbReference type="Gene3D" id="3.30.70.1450">
    <property type="entry name" value="Regulator of K+ conductance, C-terminal domain"/>
    <property type="match status" value="2"/>
</dbReference>
<feature type="transmembrane region" description="Helical" evidence="7">
    <location>
        <begin position="495"/>
        <end position="514"/>
    </location>
</feature>
<dbReference type="KEGG" id="hds:HSR122_1368"/>
<evidence type="ECO:0000259" key="8">
    <source>
        <dbReference type="PROSITE" id="PS51202"/>
    </source>
</evidence>
<evidence type="ECO:0000256" key="2">
    <source>
        <dbReference type="ARBA" id="ARBA00022448"/>
    </source>
</evidence>
<dbReference type="Pfam" id="PF02080">
    <property type="entry name" value="TrkA_C"/>
    <property type="match status" value="1"/>
</dbReference>
<gene>
    <name evidence="9" type="primary">citT</name>
    <name evidence="9" type="ORF">HSR122_1368</name>
</gene>
<name>A0A897NBI4_9EURY</name>
<evidence type="ECO:0000313" key="9">
    <source>
        <dbReference type="EMBL" id="QSG08765.1"/>
    </source>
</evidence>
<dbReference type="EMBL" id="CP064788">
    <property type="protein sequence ID" value="QSG08765.1"/>
    <property type="molecule type" value="Genomic_DNA"/>
</dbReference>
<feature type="domain" description="RCK C-terminal" evidence="8">
    <location>
        <begin position="349"/>
        <end position="433"/>
    </location>
</feature>
<evidence type="ECO:0000256" key="5">
    <source>
        <dbReference type="ARBA" id="ARBA00022989"/>
    </source>
</evidence>
<organism evidence="9 10">
    <name type="scientific">Halapricum desulfuricans</name>
    <dbReference type="NCBI Taxonomy" id="2841257"/>
    <lineage>
        <taxon>Archaea</taxon>
        <taxon>Methanobacteriati</taxon>
        <taxon>Methanobacteriota</taxon>
        <taxon>Stenosarchaea group</taxon>
        <taxon>Halobacteria</taxon>
        <taxon>Halobacteriales</taxon>
        <taxon>Haloarculaceae</taxon>
        <taxon>Halapricum</taxon>
    </lineage>
</organism>
<feature type="transmembrane region" description="Helical" evidence="7">
    <location>
        <begin position="87"/>
        <end position="109"/>
    </location>
</feature>
<dbReference type="AlphaFoldDB" id="A0A897NBI4"/>
<dbReference type="SUPFAM" id="SSF116726">
    <property type="entry name" value="TrkA C-terminal domain-like"/>
    <property type="match status" value="2"/>
</dbReference>
<keyword evidence="5 7" id="KW-1133">Transmembrane helix</keyword>
<dbReference type="FunFam" id="3.30.70.1450:FF:000009">
    <property type="entry name" value="SLC13 family permease"/>
    <property type="match status" value="1"/>
</dbReference>
<evidence type="ECO:0000256" key="4">
    <source>
        <dbReference type="ARBA" id="ARBA00022737"/>
    </source>
</evidence>
<keyword evidence="10" id="KW-1185">Reference proteome</keyword>
<dbReference type="PROSITE" id="PS51202">
    <property type="entry name" value="RCK_C"/>
    <property type="match status" value="2"/>
</dbReference>
<evidence type="ECO:0000256" key="6">
    <source>
        <dbReference type="ARBA" id="ARBA00023136"/>
    </source>
</evidence>
<keyword evidence="3 7" id="KW-0812">Transmembrane</keyword>
<dbReference type="PANTHER" id="PTHR43652:SF2">
    <property type="entry name" value="BASIC AMINO ACID ANTIPORTER YFCC-RELATED"/>
    <property type="match status" value="1"/>
</dbReference>
<accession>A0A897NBI4</accession>
<dbReference type="GO" id="GO:0005886">
    <property type="term" value="C:plasma membrane"/>
    <property type="evidence" value="ECO:0007669"/>
    <property type="project" value="TreeGrafter"/>
</dbReference>
<feature type="transmembrane region" description="Helical" evidence="7">
    <location>
        <begin position="579"/>
        <end position="599"/>
    </location>
</feature>
<protein>
    <submittedName>
        <fullName evidence="9">Di- and tricarboxylate transporter</fullName>
    </submittedName>
</protein>
<evidence type="ECO:0000313" key="10">
    <source>
        <dbReference type="Proteomes" id="UP000662973"/>
    </source>
</evidence>
<feature type="domain" description="RCK C-terminal" evidence="8">
    <location>
        <begin position="255"/>
        <end position="339"/>
    </location>
</feature>
<comment type="subcellular location">
    <subcellularLocation>
        <location evidence="1">Membrane</location>
        <topology evidence="1">Multi-pass membrane protein</topology>
    </subcellularLocation>
</comment>
<dbReference type="Pfam" id="PF03600">
    <property type="entry name" value="CitMHS"/>
    <property type="match status" value="1"/>
</dbReference>
<feature type="transmembrane region" description="Helical" evidence="7">
    <location>
        <begin position="12"/>
        <end position="33"/>
    </location>
</feature>
<feature type="transmembrane region" description="Helical" evidence="7">
    <location>
        <begin position="45"/>
        <end position="67"/>
    </location>
</feature>
<dbReference type="GO" id="GO:0008324">
    <property type="term" value="F:monoatomic cation transmembrane transporter activity"/>
    <property type="evidence" value="ECO:0007669"/>
    <property type="project" value="InterPro"/>
</dbReference>
<sequence length="641" mass="67651">MNDAVLCAGVVLFGLSAGAAIVFAIILAALVLFATEVVPVDITALGILVALLLVQPVTEQLAMWGVLQGPVYVLTEPGSDVTAVSQGLSGFASTATITVLAMFILSAGVRRTGAIQILGSKVAAYTRDDETRQLGATIGLVSPISGFINNTAAVAILLPMVTDLAHRGKSSPSKLLMPLSFASMFGGTLTLIGTSTNILASEITGRLGRELGIATLEEFSMFEFTGLGIVVMIVGTIYLMTVGRLLTPARIKPAEDLTEEFEMADYLTEVVVREDSPIVGEAVQTALTDSDFDVDLVQLIREDDVFLEPLGPKTIQPGDIFAVRTDRETLVELMDVDGLDLLPEVEVTDTELETAERNQNLVEVVIAPGSSLVGETLASSNFRQRYDATVLALRRGESLIRKRMDRAQLRVGDTLLVQATSDSVDRLNNNRDFIVAQEVTRPDYRKSRIPVAVGIVAGVVGLAALTPIDIATAALTGSLGMVLTGCLKPTEIYDAVQWDVIVLLAGVIPLGVALEVTGGAALIADGIVVVAPSLPPIFVLGLMYVVTALLTNVISNNASVVLMIPVAVEVATQLTVNPFAFVLSVTFAASTAFMTPVGYQTNLFVYGPGGYRFTDYVRVGGPLQALLAVVTTVGIAAIWGL</sequence>
<feature type="transmembrane region" description="Helical" evidence="7">
    <location>
        <begin position="619"/>
        <end position="639"/>
    </location>
</feature>
<evidence type="ECO:0000256" key="1">
    <source>
        <dbReference type="ARBA" id="ARBA00004141"/>
    </source>
</evidence>
<dbReference type="InterPro" id="IPR004680">
    <property type="entry name" value="Cit_transptr-like_dom"/>
</dbReference>
<evidence type="ECO:0000256" key="7">
    <source>
        <dbReference type="SAM" id="Phobius"/>
    </source>
</evidence>
<dbReference type="InterPro" id="IPR051679">
    <property type="entry name" value="DASS-Related_Transporters"/>
</dbReference>
<feature type="transmembrane region" description="Helical" evidence="7">
    <location>
        <begin position="219"/>
        <end position="240"/>
    </location>
</feature>
<keyword evidence="2" id="KW-0813">Transport</keyword>
<dbReference type="InterPro" id="IPR006037">
    <property type="entry name" value="RCK_C"/>
</dbReference>
<dbReference type="InterPro" id="IPR036721">
    <property type="entry name" value="RCK_C_sf"/>
</dbReference>
<dbReference type="PANTHER" id="PTHR43652">
    <property type="entry name" value="BASIC AMINO ACID ANTIPORTER YFCC-RELATED"/>
    <property type="match status" value="1"/>
</dbReference>
<dbReference type="Proteomes" id="UP000662973">
    <property type="component" value="Chromosome"/>
</dbReference>
<dbReference type="GO" id="GO:0006813">
    <property type="term" value="P:potassium ion transport"/>
    <property type="evidence" value="ECO:0007669"/>
    <property type="project" value="InterPro"/>
</dbReference>
<keyword evidence="4" id="KW-0677">Repeat</keyword>
<evidence type="ECO:0000256" key="3">
    <source>
        <dbReference type="ARBA" id="ARBA00022692"/>
    </source>
</evidence>
<feature type="transmembrane region" description="Helical" evidence="7">
    <location>
        <begin position="451"/>
        <end position="475"/>
    </location>
</feature>
<proteinExistence type="predicted"/>
<keyword evidence="6 7" id="KW-0472">Membrane</keyword>
<reference evidence="9 10" key="1">
    <citation type="submission" date="2020-11" db="EMBL/GenBank/DDBJ databases">
        <title>Carbohydrate-dependent, anaerobic sulfur respiration: A novel catabolism in halophilic archaea.</title>
        <authorList>
            <person name="Sorokin D.Y."/>
            <person name="Messina E."/>
            <person name="Smedile F."/>
            <person name="La Cono V."/>
            <person name="Hallsworth J.E."/>
            <person name="Yakimov M.M."/>
        </authorList>
    </citation>
    <scope>NUCLEOTIDE SEQUENCE [LARGE SCALE GENOMIC DNA]</scope>
    <source>
        <strain evidence="9 10">HSR12-2</strain>
    </source>
</reference>